<evidence type="ECO:0000313" key="2">
    <source>
        <dbReference type="Proteomes" id="UP000285882"/>
    </source>
</evidence>
<organism evidence="1 2">
    <name type="scientific">Sporolactobacillus terrae</name>
    <dbReference type="NCBI Taxonomy" id="269673"/>
    <lineage>
        <taxon>Bacteria</taxon>
        <taxon>Bacillati</taxon>
        <taxon>Bacillota</taxon>
        <taxon>Bacilli</taxon>
        <taxon>Bacillales</taxon>
        <taxon>Sporolactobacillaceae</taxon>
        <taxon>Sporolactobacillus</taxon>
    </lineage>
</organism>
<proteinExistence type="predicted"/>
<reference evidence="1 2" key="1">
    <citation type="submission" date="2018-01" db="EMBL/GenBank/DDBJ databases">
        <title>Complete genome sequencing of Sporolactobacillus terrae DLG3.</title>
        <authorList>
            <person name="Nam Y.-D."/>
            <person name="Kang J."/>
            <person name="Chung W.-H."/>
        </authorList>
    </citation>
    <scope>NUCLEOTIDE SEQUENCE [LARGE SCALE GENOMIC DNA]</scope>
    <source>
        <strain evidence="1 2">DLG3</strain>
    </source>
</reference>
<name>A0ABX5Q5E7_9BACL</name>
<sequence>MTKILGWRYAESQDFLRIKRVCDFWSRKRLCIKRADALAPADRALLMQAKEDRADSCLFEEARGAPAASE</sequence>
<gene>
    <name evidence="1" type="ORF">C0674_04165</name>
</gene>
<evidence type="ECO:0000313" key="1">
    <source>
        <dbReference type="EMBL" id="QAA21873.1"/>
    </source>
</evidence>
<protein>
    <submittedName>
        <fullName evidence="1">Uncharacterized protein</fullName>
    </submittedName>
</protein>
<accession>A0ABX5Q5E7</accession>
<dbReference type="Proteomes" id="UP000285882">
    <property type="component" value="Chromosome"/>
</dbReference>
<keyword evidence="2" id="KW-1185">Reference proteome</keyword>
<dbReference type="EMBL" id="CP025688">
    <property type="protein sequence ID" value="QAA21873.1"/>
    <property type="molecule type" value="Genomic_DNA"/>
</dbReference>